<dbReference type="SUPFAM" id="SSF56784">
    <property type="entry name" value="HAD-like"/>
    <property type="match status" value="1"/>
</dbReference>
<feature type="binding site" evidence="10">
    <location>
        <position position="7"/>
    </location>
    <ligand>
        <name>Mg(2+)</name>
        <dbReference type="ChEBI" id="CHEBI:18420"/>
    </ligand>
</feature>
<keyword evidence="10" id="KW-0460">Magnesium</keyword>
<dbReference type="Pfam" id="PF13242">
    <property type="entry name" value="Hydrolase_like"/>
    <property type="match status" value="1"/>
</dbReference>
<sequence>MNAIFLDRDGVLLREPLFDPSIGPTSEVIDSLDKFEILPSVKTAFTRLKDTSYHCFVITNQDGLADGSLSSKLYLEMNGRLCRFISSETGARIDSIYTCPHAINSGCSCRKPKRGLIDQALNEHPDIDLSGTWLIGDRQTDIALAHNIGVRSIFIAGEHSLSPEFIPDHRAADLADAVDHILAGHSPK</sequence>
<evidence type="ECO:0000256" key="7">
    <source>
        <dbReference type="PIRNR" id="PIRNR004682"/>
    </source>
</evidence>
<dbReference type="Proteomes" id="UP000183245">
    <property type="component" value="Unassembled WGS sequence"/>
</dbReference>
<proteinExistence type="inferred from homology"/>
<dbReference type="PIRSF" id="PIRSF004682">
    <property type="entry name" value="GmhB"/>
    <property type="match status" value="1"/>
</dbReference>
<dbReference type="Gene3D" id="3.40.50.1000">
    <property type="entry name" value="HAD superfamily/HAD-like"/>
    <property type="match status" value="1"/>
</dbReference>
<dbReference type="GO" id="GO:0016791">
    <property type="term" value="F:phosphatase activity"/>
    <property type="evidence" value="ECO:0007669"/>
    <property type="project" value="InterPro"/>
</dbReference>
<reference evidence="11 12" key="1">
    <citation type="journal article" date="2016" name="Environ. Microbiol.">
        <title>Genomic resolution of a cold subsurface aquifer community provides metabolic insights for novel microbes adapted to high CO concentrations.</title>
        <authorList>
            <person name="Probst A.J."/>
            <person name="Castelle C.J."/>
            <person name="Singh A."/>
            <person name="Brown C.T."/>
            <person name="Anantharaman K."/>
            <person name="Sharon I."/>
            <person name="Hug L.A."/>
            <person name="Burstein D."/>
            <person name="Emerson J.B."/>
            <person name="Thomas B.C."/>
            <person name="Banfield J.F."/>
        </authorList>
    </citation>
    <scope>NUCLEOTIDE SEQUENCE [LARGE SCALE GENOMIC DNA]</scope>
    <source>
        <strain evidence="11">CG2_30_54_11</strain>
    </source>
</reference>
<feature type="active site" description="Nucleophile" evidence="8">
    <location>
        <position position="7"/>
    </location>
</feature>
<dbReference type="InterPro" id="IPR006543">
    <property type="entry name" value="Histidinol-phos"/>
</dbReference>
<comment type="cofactor">
    <cofactor evidence="10">
        <name>Zn(2+)</name>
        <dbReference type="ChEBI" id="CHEBI:29105"/>
    </cofactor>
</comment>
<dbReference type="EC" id="3.1.3.-" evidence="7"/>
<evidence type="ECO:0000313" key="11">
    <source>
        <dbReference type="EMBL" id="OIP98129.1"/>
    </source>
</evidence>
<feature type="binding site" evidence="10">
    <location>
        <position position="107"/>
    </location>
    <ligand>
        <name>Zn(2+)</name>
        <dbReference type="ChEBI" id="CHEBI:29105"/>
    </ligand>
</feature>
<evidence type="ECO:0000256" key="10">
    <source>
        <dbReference type="PIRSR" id="PIRSR004682-4"/>
    </source>
</evidence>
<feature type="site" description="Stabilizes the phosphoryl group" evidence="9">
    <location>
        <position position="111"/>
    </location>
</feature>
<evidence type="ECO:0000256" key="6">
    <source>
        <dbReference type="ARBA" id="ARBA00031828"/>
    </source>
</evidence>
<feature type="binding site" evidence="10">
    <location>
        <position position="99"/>
    </location>
    <ligand>
        <name>Zn(2+)</name>
        <dbReference type="ChEBI" id="CHEBI:29105"/>
    </ligand>
</feature>
<gene>
    <name evidence="11" type="ORF">AUK40_01950</name>
</gene>
<evidence type="ECO:0000256" key="1">
    <source>
        <dbReference type="ARBA" id="ARBA00004496"/>
    </source>
</evidence>
<accession>A0A1J5ILT7</accession>
<evidence type="ECO:0000256" key="2">
    <source>
        <dbReference type="ARBA" id="ARBA00022490"/>
    </source>
</evidence>
<dbReference type="EMBL" id="MNZT01000037">
    <property type="protein sequence ID" value="OIP98129.1"/>
    <property type="molecule type" value="Genomic_DNA"/>
</dbReference>
<comment type="cofactor">
    <cofactor evidence="10">
        <name>Mg(2+)</name>
        <dbReference type="ChEBI" id="CHEBI:18420"/>
    </cofactor>
</comment>
<dbReference type="STRING" id="1817892.AUK40_01950"/>
<comment type="caution">
    <text evidence="11">The sequence shown here is derived from an EMBL/GenBank/DDBJ whole genome shotgun (WGS) entry which is preliminary data.</text>
</comment>
<keyword evidence="4 7" id="KW-0378">Hydrolase</keyword>
<dbReference type="GO" id="GO:0046872">
    <property type="term" value="F:metal ion binding"/>
    <property type="evidence" value="ECO:0007669"/>
    <property type="project" value="UniProtKB-KW"/>
</dbReference>
<keyword evidence="5 7" id="KW-0119">Carbohydrate metabolism</keyword>
<evidence type="ECO:0000256" key="5">
    <source>
        <dbReference type="ARBA" id="ARBA00023277"/>
    </source>
</evidence>
<feature type="binding site" evidence="10">
    <location>
        <position position="137"/>
    </location>
    <ligand>
        <name>Mg(2+)</name>
        <dbReference type="ChEBI" id="CHEBI:18420"/>
    </ligand>
</feature>
<dbReference type="GO" id="GO:0005737">
    <property type="term" value="C:cytoplasm"/>
    <property type="evidence" value="ECO:0007669"/>
    <property type="project" value="UniProtKB-SubCell"/>
</dbReference>
<feature type="binding site" evidence="10">
    <location>
        <position position="101"/>
    </location>
    <ligand>
        <name>Zn(2+)</name>
        <dbReference type="ChEBI" id="CHEBI:29105"/>
    </ligand>
</feature>
<comment type="similarity">
    <text evidence="7">Belongs to the gmhB family.</text>
</comment>
<evidence type="ECO:0000256" key="3">
    <source>
        <dbReference type="ARBA" id="ARBA00022723"/>
    </source>
</evidence>
<keyword evidence="2 7" id="KW-0963">Cytoplasm</keyword>
<feature type="site" description="Contributes to substrate recognition" evidence="9">
    <location>
        <position position="110"/>
    </location>
</feature>
<evidence type="ECO:0000313" key="12">
    <source>
        <dbReference type="Proteomes" id="UP000183245"/>
    </source>
</evidence>
<feature type="binding site" evidence="10">
    <location>
        <position position="9"/>
    </location>
    <ligand>
        <name>Mg(2+)</name>
        <dbReference type="ChEBI" id="CHEBI:18420"/>
    </ligand>
</feature>
<feature type="site" description="Stabilizes the phosphoryl group" evidence="9">
    <location>
        <position position="59"/>
    </location>
</feature>
<evidence type="ECO:0000256" key="8">
    <source>
        <dbReference type="PIRSR" id="PIRSR004682-1"/>
    </source>
</evidence>
<comment type="subcellular location">
    <subcellularLocation>
        <location evidence="1 7">Cytoplasm</location>
    </subcellularLocation>
</comment>
<organism evidence="11 12">
    <name type="scientific">Candidatus Wirthbacteria bacterium CG2_30_54_11</name>
    <dbReference type="NCBI Taxonomy" id="1817892"/>
    <lineage>
        <taxon>Bacteria</taxon>
        <taxon>Candidatus Wirthbacteria</taxon>
    </lineage>
</organism>
<dbReference type="InterPro" id="IPR004446">
    <property type="entry name" value="Heptose_bisP_phosphatase"/>
</dbReference>
<protein>
    <recommendedName>
        <fullName evidence="6 7">D,D-heptose 1,7-bisphosphate phosphatase</fullName>
        <ecNumber evidence="7">3.1.3.-</ecNumber>
    </recommendedName>
</protein>
<feature type="active site" description="Proton donor" evidence="8">
    <location>
        <position position="9"/>
    </location>
</feature>
<dbReference type="InterPro" id="IPR006549">
    <property type="entry name" value="HAD-SF_hydro_IIIA"/>
</dbReference>
<dbReference type="NCBIfam" id="TIGR01662">
    <property type="entry name" value="HAD-SF-IIIA"/>
    <property type="match status" value="1"/>
</dbReference>
<feature type="binding site" evidence="10">
    <location>
        <position position="109"/>
    </location>
    <ligand>
        <name>Zn(2+)</name>
        <dbReference type="ChEBI" id="CHEBI:29105"/>
    </ligand>
</feature>
<dbReference type="PANTHER" id="PTHR42891">
    <property type="entry name" value="D-GLYCERO-BETA-D-MANNO-HEPTOSE-1,7-BISPHOSPHATE 7-PHOSPHATASE"/>
    <property type="match status" value="1"/>
</dbReference>
<dbReference type="GO" id="GO:0005975">
    <property type="term" value="P:carbohydrate metabolic process"/>
    <property type="evidence" value="ECO:0007669"/>
    <property type="project" value="InterPro"/>
</dbReference>
<dbReference type="PANTHER" id="PTHR42891:SF1">
    <property type="entry name" value="D-GLYCERO-BETA-D-MANNO-HEPTOSE-1,7-BISPHOSPHATE 7-PHOSPHATASE"/>
    <property type="match status" value="1"/>
</dbReference>
<dbReference type="AlphaFoldDB" id="A0A1J5ILT7"/>
<dbReference type="InterPro" id="IPR036412">
    <property type="entry name" value="HAD-like_sf"/>
</dbReference>
<dbReference type="InterPro" id="IPR023214">
    <property type="entry name" value="HAD_sf"/>
</dbReference>
<evidence type="ECO:0000256" key="4">
    <source>
        <dbReference type="ARBA" id="ARBA00022801"/>
    </source>
</evidence>
<name>A0A1J5ILT7_9BACT</name>
<keyword evidence="10" id="KW-0862">Zinc</keyword>
<dbReference type="NCBIfam" id="TIGR01656">
    <property type="entry name" value="Histidinol-ppas"/>
    <property type="match status" value="1"/>
</dbReference>
<keyword evidence="3 10" id="KW-0479">Metal-binding</keyword>
<evidence type="ECO:0000256" key="9">
    <source>
        <dbReference type="PIRSR" id="PIRSR004682-3"/>
    </source>
</evidence>